<keyword evidence="1" id="KW-0812">Transmembrane</keyword>
<keyword evidence="1" id="KW-0472">Membrane</keyword>
<dbReference type="Pfam" id="PF07331">
    <property type="entry name" value="TctB"/>
    <property type="match status" value="1"/>
</dbReference>
<dbReference type="AlphaFoldDB" id="A0A370L0M7"/>
<evidence type="ECO:0000256" key="1">
    <source>
        <dbReference type="SAM" id="Phobius"/>
    </source>
</evidence>
<protein>
    <submittedName>
        <fullName evidence="3">Tripartite tricarboxylate transporter TctB family protein</fullName>
    </submittedName>
</protein>
<dbReference type="EMBL" id="QQTP01000016">
    <property type="protein sequence ID" value="RDJ20656.1"/>
    <property type="molecule type" value="Genomic_DNA"/>
</dbReference>
<name>A0A370L0M7_9HYPH</name>
<keyword evidence="1" id="KW-1133">Transmembrane helix</keyword>
<reference evidence="4" key="1">
    <citation type="submission" date="2018-07" db="EMBL/GenBank/DDBJ databases">
        <authorList>
            <person name="Safronova V.I."/>
            <person name="Chirak E.R."/>
            <person name="Sazanova A.L."/>
        </authorList>
    </citation>
    <scope>NUCLEOTIDE SEQUENCE [LARGE SCALE GENOMIC DNA]</scope>
    <source>
        <strain evidence="4">RCAM04685</strain>
    </source>
</reference>
<accession>A0A370L0M7</accession>
<dbReference type="Proteomes" id="UP000255207">
    <property type="component" value="Unassembled WGS sequence"/>
</dbReference>
<evidence type="ECO:0000313" key="3">
    <source>
        <dbReference type="EMBL" id="RDJ20656.1"/>
    </source>
</evidence>
<organism evidence="3 4">
    <name type="scientific">Bosea caraganae</name>
    <dbReference type="NCBI Taxonomy" id="2763117"/>
    <lineage>
        <taxon>Bacteria</taxon>
        <taxon>Pseudomonadati</taxon>
        <taxon>Pseudomonadota</taxon>
        <taxon>Alphaproteobacteria</taxon>
        <taxon>Hyphomicrobiales</taxon>
        <taxon>Boseaceae</taxon>
        <taxon>Bosea</taxon>
    </lineage>
</organism>
<evidence type="ECO:0000313" key="4">
    <source>
        <dbReference type="Proteomes" id="UP000255207"/>
    </source>
</evidence>
<dbReference type="InterPro" id="IPR009936">
    <property type="entry name" value="DUF1468"/>
</dbReference>
<dbReference type="OrthoDB" id="5186924at2"/>
<gene>
    <name evidence="3" type="ORF">DWE98_23210</name>
</gene>
<feature type="transmembrane region" description="Helical" evidence="1">
    <location>
        <begin position="45"/>
        <end position="66"/>
    </location>
</feature>
<comment type="caution">
    <text evidence="3">The sequence shown here is derived from an EMBL/GenBank/DDBJ whole genome shotgun (WGS) entry which is preliminary data.</text>
</comment>
<proteinExistence type="predicted"/>
<feature type="transmembrane region" description="Helical" evidence="1">
    <location>
        <begin position="117"/>
        <end position="136"/>
    </location>
</feature>
<dbReference type="RefSeq" id="WP_114831694.1">
    <property type="nucleotide sequence ID" value="NZ_QQTO01000011.1"/>
</dbReference>
<sequence>MLPMRNPAEIVSGLFLIGTALLFLWIGRALPAGSVTQMGPGYTPNLLAVIQLVLGLAVLAIGVVRDGEPLEPWRWRPVVTILAAVAFFAVSLEYIGLVGAVVGTVILSGFATPQSRHVQNVLLAGALALFTVLVFVKGLSLQIPVWPLGWGRE</sequence>
<keyword evidence="4" id="KW-1185">Reference proteome</keyword>
<evidence type="ECO:0000259" key="2">
    <source>
        <dbReference type="Pfam" id="PF07331"/>
    </source>
</evidence>
<feature type="domain" description="DUF1468" evidence="2">
    <location>
        <begin position="11"/>
        <end position="144"/>
    </location>
</feature>
<feature type="transmembrane region" description="Helical" evidence="1">
    <location>
        <begin position="78"/>
        <end position="111"/>
    </location>
</feature>